<dbReference type="InterPro" id="IPR038404">
    <property type="entry name" value="TRAP_DctP_sf"/>
</dbReference>
<feature type="binding site" evidence="2">
    <location>
        <position position="221"/>
    </location>
    <ligand>
        <name>Na(+)</name>
        <dbReference type="ChEBI" id="CHEBI:29101"/>
    </ligand>
</feature>
<gene>
    <name evidence="4" type="ORF">FR698_15735</name>
</gene>
<dbReference type="Proteomes" id="UP000321201">
    <property type="component" value="Unassembled WGS sequence"/>
</dbReference>
<proteinExistence type="predicted"/>
<sequence>MRRQFLWKWVSALAGVCLATASGIVHAQPQYKMRIQTAVPSSSIYFDLLKKFGDRIEKMSGGRLKTEVLPDGAVVPAFEILDAVDKGIVEAGYAWTHYWSGKHPAAGIFSNPMAGAGVGLDQLSHIAWLFEGGGYDLYKKFYAEVLKVNVEPFFVQPMGPDPLGWFKNPIKNLEDFKKLKYRSPPGITGEIFKEMGVSAVAMPGGEIVPAAQRGVIDAAEWIGPADDLNLGLHTVWKNYYLQGLHQSTDVGEVLINKKFWDKLPKDIQEIIRGAAMASMTETYTYNVYKNALAVKLLREKHGVAIHDTPKDIYAAFVKATNTVLDRYAAKDPFFKQVLDSQRQFAQVVVPYWTKILDLYAGLGNAALDTGAVKK</sequence>
<organism evidence="4 5">
    <name type="scientific">Pelomicrobium methylotrophicum</name>
    <dbReference type="NCBI Taxonomy" id="2602750"/>
    <lineage>
        <taxon>Bacteria</taxon>
        <taxon>Pseudomonadati</taxon>
        <taxon>Pseudomonadota</taxon>
        <taxon>Hydrogenophilia</taxon>
        <taxon>Hydrogenophilia incertae sedis</taxon>
        <taxon>Pelomicrobium</taxon>
    </lineage>
</organism>
<dbReference type="InterPro" id="IPR018389">
    <property type="entry name" value="DctP_fam"/>
</dbReference>
<evidence type="ECO:0000313" key="4">
    <source>
        <dbReference type="EMBL" id="TXF10340.1"/>
    </source>
</evidence>
<dbReference type="GO" id="GO:0031317">
    <property type="term" value="C:tripartite ATP-independent periplasmic transporter complex"/>
    <property type="evidence" value="ECO:0007669"/>
    <property type="project" value="InterPro"/>
</dbReference>
<accession>A0A5C7EP87</accession>
<dbReference type="InterPro" id="IPR026289">
    <property type="entry name" value="SBP_TakP-like"/>
</dbReference>
<feature type="chain" id="PRO_5022955529" evidence="3">
    <location>
        <begin position="28"/>
        <end position="374"/>
    </location>
</feature>
<dbReference type="AlphaFoldDB" id="A0A5C7EP87"/>
<evidence type="ECO:0000256" key="2">
    <source>
        <dbReference type="PIRSR" id="PIRSR039026-2"/>
    </source>
</evidence>
<dbReference type="InParanoid" id="A0A5C7EP87"/>
<dbReference type="PIRSF" id="PIRSF039026">
    <property type="entry name" value="SiaP"/>
    <property type="match status" value="1"/>
</dbReference>
<dbReference type="Pfam" id="PF03480">
    <property type="entry name" value="DctP"/>
    <property type="match status" value="1"/>
</dbReference>
<evidence type="ECO:0000313" key="5">
    <source>
        <dbReference type="Proteomes" id="UP000321201"/>
    </source>
</evidence>
<dbReference type="Gene3D" id="3.40.190.170">
    <property type="entry name" value="Bacterial extracellular solute-binding protein, family 7"/>
    <property type="match status" value="1"/>
</dbReference>
<dbReference type="GO" id="GO:0055085">
    <property type="term" value="P:transmembrane transport"/>
    <property type="evidence" value="ECO:0007669"/>
    <property type="project" value="InterPro"/>
</dbReference>
<dbReference type="EMBL" id="VPFL01000035">
    <property type="protein sequence ID" value="TXF10340.1"/>
    <property type="molecule type" value="Genomic_DNA"/>
</dbReference>
<dbReference type="PANTHER" id="PTHR33376:SF5">
    <property type="entry name" value="EXTRACYTOPLASMIC SOLUTE RECEPTOR PROTEIN"/>
    <property type="match status" value="1"/>
</dbReference>
<evidence type="ECO:0000256" key="3">
    <source>
        <dbReference type="SAM" id="SignalP"/>
    </source>
</evidence>
<feature type="binding site" evidence="2">
    <location>
        <position position="220"/>
    </location>
    <ligand>
        <name>substrate</name>
    </ligand>
</feature>
<keyword evidence="5" id="KW-1185">Reference proteome</keyword>
<feature type="binding site" evidence="2">
    <location>
        <position position="246"/>
    </location>
    <ligand>
        <name>substrate</name>
    </ligand>
</feature>
<evidence type="ECO:0000256" key="1">
    <source>
        <dbReference type="ARBA" id="ARBA00022729"/>
    </source>
</evidence>
<reference evidence="4 5" key="1">
    <citation type="submission" date="2019-08" db="EMBL/GenBank/DDBJ databases">
        <title>Pelomicrobium methylotrophicum gen. nov., sp. nov. a moderately thermophilic, facultatively anaerobic, lithoautotrophic and methylotrophic bacterium isolated from a terrestrial mud volcano.</title>
        <authorList>
            <person name="Slobodkina G.B."/>
            <person name="Merkel A.Y."/>
            <person name="Slobodkin A.I."/>
        </authorList>
    </citation>
    <scope>NUCLEOTIDE SEQUENCE [LARGE SCALE GENOMIC DNA]</scope>
    <source>
        <strain evidence="4 5">SM250</strain>
    </source>
</reference>
<protein>
    <submittedName>
        <fullName evidence="4">TRAP transporter substrate-binding protein</fullName>
    </submittedName>
</protein>
<keyword evidence="2" id="KW-0479">Metal-binding</keyword>
<comment type="caution">
    <text evidence="4">The sequence shown here is derived from an EMBL/GenBank/DDBJ whole genome shotgun (WGS) entry which is preliminary data.</text>
</comment>
<dbReference type="CDD" id="cd13604">
    <property type="entry name" value="PBP2_TRAP_ketoacid_lactate_like"/>
    <property type="match status" value="1"/>
</dbReference>
<dbReference type="RefSeq" id="WP_147801138.1">
    <property type="nucleotide sequence ID" value="NZ_VPFL01000035.1"/>
</dbReference>
<feature type="signal peptide" evidence="3">
    <location>
        <begin position="1"/>
        <end position="27"/>
    </location>
</feature>
<dbReference type="OrthoDB" id="9771186at2"/>
<keyword evidence="1 3" id="KW-0732">Signal</keyword>
<dbReference type="GO" id="GO:0046872">
    <property type="term" value="F:metal ion binding"/>
    <property type="evidence" value="ECO:0007669"/>
    <property type="project" value="UniProtKB-KW"/>
</dbReference>
<dbReference type="PANTHER" id="PTHR33376">
    <property type="match status" value="1"/>
</dbReference>
<dbReference type="NCBIfam" id="NF037995">
    <property type="entry name" value="TRAP_S1"/>
    <property type="match status" value="1"/>
</dbReference>
<name>A0A5C7EP87_9PROT</name>
<dbReference type="Gene3D" id="3.40.190.10">
    <property type="entry name" value="Periplasmic binding protein-like II"/>
    <property type="match status" value="1"/>
</dbReference>